<dbReference type="RefSeq" id="WP_267186860.1">
    <property type="nucleotide sequence ID" value="NZ_JAPMKV010000010.1"/>
</dbReference>
<protein>
    <submittedName>
        <fullName evidence="2">Uncharacterized protein</fullName>
    </submittedName>
</protein>
<reference evidence="2" key="1">
    <citation type="submission" date="2022-11" db="EMBL/GenBank/DDBJ databases">
        <title>Corynebacterium sp. isolated from Penguins.</title>
        <authorList>
            <person name="Sedlar K."/>
            <person name="Svec P."/>
        </authorList>
    </citation>
    <scope>NUCLEOTIDE SEQUENCE</scope>
    <source>
        <strain evidence="2">P7003</strain>
    </source>
</reference>
<proteinExistence type="predicted"/>
<evidence type="ECO:0000256" key="1">
    <source>
        <dbReference type="SAM" id="MobiDB-lite"/>
    </source>
</evidence>
<feature type="compositionally biased region" description="Acidic residues" evidence="1">
    <location>
        <begin position="169"/>
        <end position="182"/>
    </location>
</feature>
<dbReference type="EMBL" id="JAPMKV010000010">
    <property type="protein sequence ID" value="MCX7445839.1"/>
    <property type="molecule type" value="Genomic_DNA"/>
</dbReference>
<gene>
    <name evidence="2" type="ORF">OS125_11410</name>
</gene>
<organism evidence="2 3">
    <name type="scientific">Corynebacterium pygosceleis</name>
    <dbReference type="NCBI Taxonomy" id="2800406"/>
    <lineage>
        <taxon>Bacteria</taxon>
        <taxon>Bacillati</taxon>
        <taxon>Actinomycetota</taxon>
        <taxon>Actinomycetes</taxon>
        <taxon>Mycobacteriales</taxon>
        <taxon>Corynebacteriaceae</taxon>
        <taxon>Corynebacterium</taxon>
    </lineage>
</organism>
<dbReference type="Proteomes" id="UP001081709">
    <property type="component" value="Unassembled WGS sequence"/>
</dbReference>
<evidence type="ECO:0000313" key="2">
    <source>
        <dbReference type="EMBL" id="MCX7445839.1"/>
    </source>
</evidence>
<evidence type="ECO:0000313" key="3">
    <source>
        <dbReference type="Proteomes" id="UP001081709"/>
    </source>
</evidence>
<feature type="region of interest" description="Disordered" evidence="1">
    <location>
        <begin position="159"/>
        <end position="183"/>
    </location>
</feature>
<sequence length="276" mass="31624">MTLTPQKARDLLADLEKPDHLRDPRNYSYATPSGYHVGFGGQWRYYEAAQHLPDLLRFYADNADEPEPCTLSDLPVDEWPGTRVMDPNGDEGEALGNLDDNETDCCIRVERYRHSVYTWPADQLTLVEPNHIEAPRSVYAEYRGTPEERLRTEDKIRARYGLPPRAAAEETEDPEPAEDITEETPVRFPLNEEPTVKRGVEDHITPLTLADLEVDKWPGCYIRGHYGMRTQIIGASKLRGDYWIDVKRGFISYCMVRDEDELARIQVIGREGETNA</sequence>
<name>A0ABT3WX02_9CORY</name>
<keyword evidence="3" id="KW-1185">Reference proteome</keyword>
<comment type="caution">
    <text evidence="2">The sequence shown here is derived from an EMBL/GenBank/DDBJ whole genome shotgun (WGS) entry which is preliminary data.</text>
</comment>
<accession>A0ABT3WX02</accession>